<keyword evidence="4" id="KW-1185">Reference proteome</keyword>
<accession>A0ABP6SX58</accession>
<evidence type="ECO:0000313" key="4">
    <source>
        <dbReference type="Proteomes" id="UP001501676"/>
    </source>
</evidence>
<comment type="caution">
    <text evidence="3">The sequence shown here is derived from an EMBL/GenBank/DDBJ whole genome shotgun (WGS) entry which is preliminary data.</text>
</comment>
<organism evidence="3 4">
    <name type="scientific">Cryptosporangium minutisporangium</name>
    <dbReference type="NCBI Taxonomy" id="113569"/>
    <lineage>
        <taxon>Bacteria</taxon>
        <taxon>Bacillati</taxon>
        <taxon>Actinomycetota</taxon>
        <taxon>Actinomycetes</taxon>
        <taxon>Cryptosporangiales</taxon>
        <taxon>Cryptosporangiaceae</taxon>
        <taxon>Cryptosporangium</taxon>
    </lineage>
</organism>
<dbReference type="Pfam" id="PF08327">
    <property type="entry name" value="AHSA1"/>
    <property type="match status" value="1"/>
</dbReference>
<feature type="domain" description="Activator of Hsp90 ATPase homologue 1/2-like C-terminal" evidence="2">
    <location>
        <begin position="10"/>
        <end position="131"/>
    </location>
</feature>
<reference evidence="4" key="1">
    <citation type="journal article" date="2019" name="Int. J. Syst. Evol. Microbiol.">
        <title>The Global Catalogue of Microorganisms (GCM) 10K type strain sequencing project: providing services to taxonomists for standard genome sequencing and annotation.</title>
        <authorList>
            <consortium name="The Broad Institute Genomics Platform"/>
            <consortium name="The Broad Institute Genome Sequencing Center for Infectious Disease"/>
            <person name="Wu L."/>
            <person name="Ma J."/>
        </authorList>
    </citation>
    <scope>NUCLEOTIDE SEQUENCE [LARGE SCALE GENOMIC DNA]</scope>
    <source>
        <strain evidence="4">JCM 9458</strain>
    </source>
</reference>
<gene>
    <name evidence="3" type="ORF">GCM10020369_31090</name>
</gene>
<name>A0ABP6SX58_9ACTN</name>
<dbReference type="SUPFAM" id="SSF55961">
    <property type="entry name" value="Bet v1-like"/>
    <property type="match status" value="1"/>
</dbReference>
<dbReference type="CDD" id="cd08893">
    <property type="entry name" value="SRPBCC_CalC_Aha1-like_GntR-HTH"/>
    <property type="match status" value="1"/>
</dbReference>
<protein>
    <submittedName>
        <fullName evidence="3">SRPBCC family protein</fullName>
    </submittedName>
</protein>
<evidence type="ECO:0000259" key="2">
    <source>
        <dbReference type="Pfam" id="PF08327"/>
    </source>
</evidence>
<comment type="similarity">
    <text evidence="1">Belongs to the AHA1 family.</text>
</comment>
<sequence length="149" mass="16251">MLIYATSIAARPGRVWNALIDPAHTARYWGHRNVSTWTPGGRWEHRRVTDDGVDLVGTVLEVDPPRRLSHSWVVAGEEGDPARVSRVTFDLEPVGERVRVTLTHAGLPDDQVAVVDAGWPFVLASLTAYLETGRALLPTDRPGTGTPPG</sequence>
<dbReference type="EMBL" id="BAAAYN010000018">
    <property type="protein sequence ID" value="GAA3387684.1"/>
    <property type="molecule type" value="Genomic_DNA"/>
</dbReference>
<evidence type="ECO:0000256" key="1">
    <source>
        <dbReference type="ARBA" id="ARBA00006817"/>
    </source>
</evidence>
<dbReference type="RefSeq" id="WP_345728799.1">
    <property type="nucleotide sequence ID" value="NZ_BAAAYN010000018.1"/>
</dbReference>
<dbReference type="Gene3D" id="3.30.530.20">
    <property type="match status" value="1"/>
</dbReference>
<dbReference type="InterPro" id="IPR023393">
    <property type="entry name" value="START-like_dom_sf"/>
</dbReference>
<evidence type="ECO:0000313" key="3">
    <source>
        <dbReference type="EMBL" id="GAA3387684.1"/>
    </source>
</evidence>
<dbReference type="Proteomes" id="UP001501676">
    <property type="component" value="Unassembled WGS sequence"/>
</dbReference>
<proteinExistence type="inferred from homology"/>
<dbReference type="InterPro" id="IPR013538">
    <property type="entry name" value="ASHA1/2-like_C"/>
</dbReference>